<dbReference type="Pfam" id="PF12697">
    <property type="entry name" value="Abhydrolase_6"/>
    <property type="match status" value="1"/>
</dbReference>
<keyword evidence="2" id="KW-0223">Dioxygenase</keyword>
<dbReference type="GeneID" id="93381621"/>
<reference evidence="2 4" key="1">
    <citation type="submission" date="2015-03" db="EMBL/GenBank/DDBJ databases">
        <authorList>
            <consortium name="Pathogen Informatics"/>
            <person name="Murphy D."/>
        </authorList>
    </citation>
    <scope>NUCLEOTIDE SEQUENCE [LARGE SCALE GENOMIC DNA]</scope>
    <source>
        <strain evidence="2 4">PAP036</strain>
    </source>
</reference>
<dbReference type="PANTHER" id="PTHR43194:SF2">
    <property type="entry name" value="PEROXISOMAL MEMBRANE PROTEIN LPX1"/>
    <property type="match status" value="1"/>
</dbReference>
<dbReference type="InterPro" id="IPR050228">
    <property type="entry name" value="Carboxylesterase_BioH"/>
</dbReference>
<protein>
    <submittedName>
        <fullName evidence="3">Alpha/beta hydrolase</fullName>
    </submittedName>
    <submittedName>
        <fullName evidence="2">Dioxygenase</fullName>
        <ecNumber evidence="2">3.1.1.10</ecNumber>
    </submittedName>
</protein>
<feature type="domain" description="AB hydrolase-1" evidence="1">
    <location>
        <begin position="24"/>
        <end position="257"/>
    </location>
</feature>
<keyword evidence="2" id="KW-0560">Oxidoreductase</keyword>
<gene>
    <name evidence="3" type="ORF">D2E76_13050</name>
    <name evidence="2" type="ORF">ERS075527_04815</name>
</gene>
<dbReference type="InterPro" id="IPR000073">
    <property type="entry name" value="AB_hydrolase_1"/>
</dbReference>
<name>A0A0U0WKI6_9MYCO</name>
<evidence type="ECO:0000313" key="4">
    <source>
        <dbReference type="Proteomes" id="UP000038487"/>
    </source>
</evidence>
<dbReference type="EMBL" id="QXBN01000009">
    <property type="protein sequence ID" value="RIT37650.1"/>
    <property type="molecule type" value="Genomic_DNA"/>
</dbReference>
<dbReference type="InterPro" id="IPR029058">
    <property type="entry name" value="AB_hydrolase_fold"/>
</dbReference>
<organism evidence="2 4">
    <name type="scientific">Mycobacteroides abscessus</name>
    <dbReference type="NCBI Taxonomy" id="36809"/>
    <lineage>
        <taxon>Bacteria</taxon>
        <taxon>Bacillati</taxon>
        <taxon>Actinomycetota</taxon>
        <taxon>Actinomycetes</taxon>
        <taxon>Mycobacteriales</taxon>
        <taxon>Mycobacteriaceae</taxon>
        <taxon>Mycobacteroides</taxon>
    </lineage>
</organism>
<dbReference type="GO" id="GO:0050357">
    <property type="term" value="F:tropinesterase activity"/>
    <property type="evidence" value="ECO:0007669"/>
    <property type="project" value="UniProtKB-EC"/>
</dbReference>
<sequence>MYTISINGTQLTFDDQGLDNGPAILLLTGWGHDHRAYDEILPYLVPHHRVIRMDWRGHGLDRTPVADFGPAEQFSDIIGLLNALSVRSFVPVAHAHAGWTALELADRLGTTRVPAVMLVDLIMTAAPPEFLQGIRAFRDPMGWQSSRLEFLRAWLAGSDNAAVNRHIRSEMGGFGFDVWARAGRVIEDAYVTWGSPMSRMEKMAEPPHVHHIFCTRERTGYDDLHDEFQHRNPWFSYKRLNGATHFPQLELPARVAEEVLGLLKAAGGNH</sequence>
<dbReference type="PANTHER" id="PTHR43194">
    <property type="entry name" value="HYDROLASE ALPHA/BETA FOLD FAMILY"/>
    <property type="match status" value="1"/>
</dbReference>
<dbReference type="Gene3D" id="1.10.210.20">
    <property type="match status" value="1"/>
</dbReference>
<reference evidence="3 5" key="2">
    <citation type="submission" date="2018-08" db="EMBL/GenBank/DDBJ databases">
        <title>Linezolid Resistance in Mycobacterium abscessus: MIC Distribution and Comprehensive Investigation of Resistance Mechanisms.</title>
        <authorList>
            <person name="Ye M."/>
            <person name="Xu L."/>
            <person name="Zou Y."/>
            <person name="Li B."/>
            <person name="Guo Q."/>
            <person name="Zhang Y."/>
            <person name="Zhan M."/>
            <person name="Xu B."/>
            <person name="Yu F."/>
            <person name="Zhang Z."/>
            <person name="Chu H."/>
        </authorList>
    </citation>
    <scope>NUCLEOTIDE SEQUENCE [LARGE SCALE GENOMIC DNA]</scope>
    <source>
        <strain evidence="3 5">G143</strain>
    </source>
</reference>
<dbReference type="Proteomes" id="UP000038487">
    <property type="component" value="Unassembled WGS sequence"/>
</dbReference>
<evidence type="ECO:0000259" key="1">
    <source>
        <dbReference type="Pfam" id="PF12697"/>
    </source>
</evidence>
<dbReference type="Gene3D" id="3.40.50.1820">
    <property type="entry name" value="alpha/beta hydrolase"/>
    <property type="match status" value="1"/>
</dbReference>
<evidence type="ECO:0000313" key="3">
    <source>
        <dbReference type="EMBL" id="RIT37650.1"/>
    </source>
</evidence>
<dbReference type="SUPFAM" id="SSF53474">
    <property type="entry name" value="alpha/beta-Hydrolases"/>
    <property type="match status" value="1"/>
</dbReference>
<dbReference type="GO" id="GO:0051213">
    <property type="term" value="F:dioxygenase activity"/>
    <property type="evidence" value="ECO:0007669"/>
    <property type="project" value="UniProtKB-KW"/>
</dbReference>
<dbReference type="EMBL" id="CSUW01000014">
    <property type="protein sequence ID" value="CPT63931.1"/>
    <property type="molecule type" value="Genomic_DNA"/>
</dbReference>
<evidence type="ECO:0000313" key="5">
    <source>
        <dbReference type="Proteomes" id="UP000284557"/>
    </source>
</evidence>
<dbReference type="EC" id="3.1.1.10" evidence="2"/>
<evidence type="ECO:0000313" key="2">
    <source>
        <dbReference type="EMBL" id="CPT63931.1"/>
    </source>
</evidence>
<dbReference type="RefSeq" id="WP_005079668.1">
    <property type="nucleotide sequence ID" value="NZ_CM125927.1"/>
</dbReference>
<keyword evidence="2" id="KW-0378">Hydrolase</keyword>
<comment type="caution">
    <text evidence="2">The sequence shown here is derived from an EMBL/GenBank/DDBJ whole genome shotgun (WGS) entry which is preliminary data.</text>
</comment>
<proteinExistence type="predicted"/>
<dbReference type="Proteomes" id="UP000284557">
    <property type="component" value="Unassembled WGS sequence"/>
</dbReference>
<dbReference type="AlphaFoldDB" id="A0A0U0WKI6"/>
<accession>A0A0U0WKI6</accession>